<feature type="transmembrane region" description="Helical" evidence="1">
    <location>
        <begin position="6"/>
        <end position="26"/>
    </location>
</feature>
<gene>
    <name evidence="2" type="ORF">GCM10011491_41260</name>
</gene>
<evidence type="ECO:0000256" key="1">
    <source>
        <dbReference type="SAM" id="Phobius"/>
    </source>
</evidence>
<reference evidence="2" key="1">
    <citation type="journal article" date="2014" name="Int. J. Syst. Evol. Microbiol.">
        <title>Complete genome sequence of Corynebacterium casei LMG S-19264T (=DSM 44701T), isolated from a smear-ripened cheese.</title>
        <authorList>
            <consortium name="US DOE Joint Genome Institute (JGI-PGF)"/>
            <person name="Walter F."/>
            <person name="Albersmeier A."/>
            <person name="Kalinowski J."/>
            <person name="Ruckert C."/>
        </authorList>
    </citation>
    <scope>NUCLEOTIDE SEQUENCE</scope>
    <source>
        <strain evidence="2">CGMCC 1.15082</strain>
    </source>
</reference>
<keyword evidence="1" id="KW-0472">Membrane</keyword>
<dbReference type="EMBL" id="BMHH01000026">
    <property type="protein sequence ID" value="GGB09057.1"/>
    <property type="molecule type" value="Genomic_DNA"/>
</dbReference>
<comment type="caution">
    <text evidence="2">The sequence shown here is derived from an EMBL/GenBank/DDBJ whole genome shotgun (WGS) entry which is preliminary data.</text>
</comment>
<dbReference type="Proteomes" id="UP000646478">
    <property type="component" value="Unassembled WGS sequence"/>
</dbReference>
<organism evidence="2 3">
    <name type="scientific">Brucella endophytica</name>
    <dbReference type="NCBI Taxonomy" id="1963359"/>
    <lineage>
        <taxon>Bacteria</taxon>
        <taxon>Pseudomonadati</taxon>
        <taxon>Pseudomonadota</taxon>
        <taxon>Alphaproteobacteria</taxon>
        <taxon>Hyphomicrobiales</taxon>
        <taxon>Brucellaceae</taxon>
        <taxon>Brucella/Ochrobactrum group</taxon>
        <taxon>Brucella</taxon>
    </lineage>
</organism>
<evidence type="ECO:0000313" key="2">
    <source>
        <dbReference type="EMBL" id="GGB09057.1"/>
    </source>
</evidence>
<accession>A0A916SP23</accession>
<dbReference type="RefSeq" id="WP_188826087.1">
    <property type="nucleotide sequence ID" value="NZ_BMHH01000026.1"/>
</dbReference>
<evidence type="ECO:0000313" key="3">
    <source>
        <dbReference type="Proteomes" id="UP000646478"/>
    </source>
</evidence>
<dbReference type="AlphaFoldDB" id="A0A916SP23"/>
<keyword evidence="3" id="KW-1185">Reference proteome</keyword>
<reference evidence="2" key="2">
    <citation type="submission" date="2020-09" db="EMBL/GenBank/DDBJ databases">
        <authorList>
            <person name="Sun Q."/>
            <person name="Zhou Y."/>
        </authorList>
    </citation>
    <scope>NUCLEOTIDE SEQUENCE</scope>
    <source>
        <strain evidence="2">CGMCC 1.15082</strain>
    </source>
</reference>
<name>A0A916SP23_9HYPH</name>
<proteinExistence type="predicted"/>
<keyword evidence="1" id="KW-1133">Transmembrane helix</keyword>
<keyword evidence="1" id="KW-0812">Transmembrane</keyword>
<sequence length="74" mass="7740">MDISNPADFGFGAVVGASVSIVMMIAMDPLLRKTEREGAIGVLAQLREANSTPAYPNDADEPAGEASIPKFFGI</sequence>
<protein>
    <submittedName>
        <fullName evidence="2">Uncharacterized protein</fullName>
    </submittedName>
</protein>